<dbReference type="InterPro" id="IPR043519">
    <property type="entry name" value="NT_sf"/>
</dbReference>
<evidence type="ECO:0000313" key="9">
    <source>
        <dbReference type="Proteomes" id="UP000320496"/>
    </source>
</evidence>
<evidence type="ECO:0000256" key="5">
    <source>
        <dbReference type="ARBA" id="ARBA00022842"/>
    </source>
</evidence>
<dbReference type="GO" id="GO:0005524">
    <property type="term" value="F:ATP binding"/>
    <property type="evidence" value="ECO:0007669"/>
    <property type="project" value="UniProtKB-KW"/>
</dbReference>
<keyword evidence="4" id="KW-0067">ATP-binding</keyword>
<organism evidence="8 9">
    <name type="scientific">Maioricimonas rarisocia</name>
    <dbReference type="NCBI Taxonomy" id="2528026"/>
    <lineage>
        <taxon>Bacteria</taxon>
        <taxon>Pseudomonadati</taxon>
        <taxon>Planctomycetota</taxon>
        <taxon>Planctomycetia</taxon>
        <taxon>Planctomycetales</taxon>
        <taxon>Planctomycetaceae</taxon>
        <taxon>Maioricimonas</taxon>
    </lineage>
</organism>
<evidence type="ECO:0000256" key="6">
    <source>
        <dbReference type="ARBA" id="ARBA00023268"/>
    </source>
</evidence>
<dbReference type="PANTHER" id="PTHR30621">
    <property type="entry name" value="GLUTAMINE SYNTHETASE ADENYLYLTRANSFERASE"/>
    <property type="match status" value="1"/>
</dbReference>
<reference evidence="8 9" key="1">
    <citation type="submission" date="2019-02" db="EMBL/GenBank/DDBJ databases">
        <title>Deep-cultivation of Planctomycetes and their phenomic and genomic characterization uncovers novel biology.</title>
        <authorList>
            <person name="Wiegand S."/>
            <person name="Jogler M."/>
            <person name="Boedeker C."/>
            <person name="Pinto D."/>
            <person name="Vollmers J."/>
            <person name="Rivas-Marin E."/>
            <person name="Kohn T."/>
            <person name="Peeters S.H."/>
            <person name="Heuer A."/>
            <person name="Rast P."/>
            <person name="Oberbeckmann S."/>
            <person name="Bunk B."/>
            <person name="Jeske O."/>
            <person name="Meyerdierks A."/>
            <person name="Storesund J.E."/>
            <person name="Kallscheuer N."/>
            <person name="Luecker S."/>
            <person name="Lage O.M."/>
            <person name="Pohl T."/>
            <person name="Merkel B.J."/>
            <person name="Hornburger P."/>
            <person name="Mueller R.-W."/>
            <person name="Bruemmer F."/>
            <person name="Labrenz M."/>
            <person name="Spormann A.M."/>
            <person name="Op den Camp H."/>
            <person name="Overmann J."/>
            <person name="Amann R."/>
            <person name="Jetten M.S.M."/>
            <person name="Mascher T."/>
            <person name="Medema M.H."/>
            <person name="Devos D.P."/>
            <person name="Kaster A.-K."/>
            <person name="Ovreas L."/>
            <person name="Rohde M."/>
            <person name="Galperin M.Y."/>
            <person name="Jogler C."/>
        </authorList>
    </citation>
    <scope>NUCLEOTIDE SEQUENCE [LARGE SCALE GENOMIC DNA]</scope>
    <source>
        <strain evidence="8 9">Mal4</strain>
    </source>
</reference>
<dbReference type="InterPro" id="IPR045865">
    <property type="entry name" value="ACT-like_dom_sf"/>
</dbReference>
<evidence type="ECO:0000256" key="4">
    <source>
        <dbReference type="ARBA" id="ARBA00022840"/>
    </source>
</evidence>
<dbReference type="SUPFAM" id="SSF55021">
    <property type="entry name" value="ACT-like"/>
    <property type="match status" value="1"/>
</dbReference>
<protein>
    <submittedName>
        <fullName evidence="8">Glutamate-ammonia-ligase adenylyltransferase</fullName>
        <ecNumber evidence="8">2.7.7.42</ecNumber>
    </submittedName>
</protein>
<gene>
    <name evidence="8" type="primary">glnE</name>
    <name evidence="8" type="ORF">Mal4_27690</name>
</gene>
<dbReference type="EC" id="2.7.7.42" evidence="8"/>
<dbReference type="EMBL" id="CP036275">
    <property type="protein sequence ID" value="QDU38442.1"/>
    <property type="molecule type" value="Genomic_DNA"/>
</dbReference>
<accession>A0A517Z7H6</accession>
<dbReference type="GO" id="GO:0016874">
    <property type="term" value="F:ligase activity"/>
    <property type="evidence" value="ECO:0007669"/>
    <property type="project" value="UniProtKB-KW"/>
</dbReference>
<dbReference type="Pfam" id="PF01842">
    <property type="entry name" value="ACT"/>
    <property type="match status" value="1"/>
</dbReference>
<dbReference type="Proteomes" id="UP000320496">
    <property type="component" value="Chromosome"/>
</dbReference>
<proteinExistence type="predicted"/>
<keyword evidence="1 8" id="KW-0808">Transferase</keyword>
<dbReference type="InterPro" id="IPR005190">
    <property type="entry name" value="GlnE_rpt_dom"/>
</dbReference>
<evidence type="ECO:0000256" key="2">
    <source>
        <dbReference type="ARBA" id="ARBA00022695"/>
    </source>
</evidence>
<name>A0A517Z7H6_9PLAN</name>
<dbReference type="SUPFAM" id="SSF81593">
    <property type="entry name" value="Nucleotidyltransferase substrate binding subunit/domain"/>
    <property type="match status" value="2"/>
</dbReference>
<dbReference type="PANTHER" id="PTHR30621:SF0">
    <property type="entry name" value="BIFUNCTIONAL GLUTAMINE SYNTHETASE ADENYLYLTRANSFERASE_ADENYLYL-REMOVING ENZYME"/>
    <property type="match status" value="1"/>
</dbReference>
<dbReference type="Pfam" id="PF08335">
    <property type="entry name" value="GlnD_UR_UTase"/>
    <property type="match status" value="2"/>
</dbReference>
<dbReference type="GO" id="GO:0005829">
    <property type="term" value="C:cytosol"/>
    <property type="evidence" value="ECO:0007669"/>
    <property type="project" value="TreeGrafter"/>
</dbReference>
<sequence>MRSVGDSGVRQWQFAENKPTSMQFETSDSTRLLSSDDVSEEFATSLLQPVGFDDWQAALGRLRGFCRDEDERKAFAATLPSLLYALTDAATPDASLVNFERYVQAVDSRIDLFNYLAANPRAVEILVRLFVGSQFLTEILLRNPSYLERLTQHKRLAEFKHREELMEEARKWAADEPTLDEKMNAVRRFQKWELLRLAACDTFRLMDLKTVTLQLALLADSLVAVCLGFAADELEVDTSEFSVIAFGKLGGEELNYSSDIDLVFVCDNHAEQYWGLGQKLIKAIQDPTSDGFLYRVDMRLRPWGRSGPLVTTADSYVDYIRKNGRLWEKQALLKSRVIAGSQKVGKRVLKRLEPFIYDVDPEEVRENVLEMKQQIEENLRKHRNGWGQVKAGAGSIRDVEFVTQYLQLAHGRNNKAVRSINTLDGLVRLADLDILHADEYRHLSGGYVFLRTIEHSLQLMHNKQQHALPESRRELDYLARRLDFPGATEFVSHYERHCQSIRRIFEKYIIDPPGMEEDHLVFKPRSVAVHLGDAASTYEELFTREQSERHLALLDRLDDDTIVKIDARTVADGRWELTIVGYDQLGDLSLICGLLFVFGFDIESGYVFTGAEIVEPGRNKPSRNRRQVVGKSPRRRKYVNVFTIRPTSNNVVPAIWGRYENDLAELLSLAQQGKHRDASGRLAKRVAASLDPSEQDAATDMLLPVEIDIDNDSAPDATVMHIYAEDTPGFLYELANALAHSNISIVRMQIRSEGLQVIDTLYVTDENDRKIDDPEKLNELRAAVVLIKHFTHLLPYSPNPEAALIHFREFLEQLFELPHWVEELGSLQDSDVLNALARLLGVSDFLWHDFLRLQHDNLFPVVTDLAGLQQPRIRSELDEELERELAAVHNFEDRRAVLNAFKDREMLRVDMRHILGLQDKFGMFSGELADVAEAVVRGALRIAEEELQPTHGRPLKSDGEPCLLSVSALGKCGGRELGYASDIELMFVYEEDGHTSGSEVIQNIEYFQKLVEKFRKAIHAKRQGIFEIDLRLRPYGKAGSLAVSLETFDKYFAPEGPAWPYERQALVKLRPIAGDPFFGRAVVATRDRIVYTGEPFDVAAMRAMRDKQISQLVQAGTFNAKLSPGALVDCEYLVQGLQITYGHRDPSLRQTNTREAMKALEAAGLLEHEDRIRLRDAYRFLRRVIDGLRMVRGDARDLTVPPADSEEFEFLARRLEYGRRVDRLAQDLEDHTQNVLDLGRKLDGLFDTPVS</sequence>
<dbReference type="Gene3D" id="3.30.460.10">
    <property type="entry name" value="Beta Polymerase, domain 2"/>
    <property type="match status" value="2"/>
</dbReference>
<dbReference type="CDD" id="cd05401">
    <property type="entry name" value="NT_GlnE_GlnD_like"/>
    <property type="match status" value="2"/>
</dbReference>
<keyword evidence="3" id="KW-0547">Nucleotide-binding</keyword>
<dbReference type="GO" id="GO:0008882">
    <property type="term" value="F:[glutamate-ammonia-ligase] adenylyltransferase activity"/>
    <property type="evidence" value="ECO:0007669"/>
    <property type="project" value="UniProtKB-EC"/>
</dbReference>
<keyword evidence="8" id="KW-0436">Ligase</keyword>
<dbReference type="SUPFAM" id="SSF81301">
    <property type="entry name" value="Nucleotidyltransferase"/>
    <property type="match status" value="2"/>
</dbReference>
<feature type="domain" description="ACT" evidence="7">
    <location>
        <begin position="719"/>
        <end position="799"/>
    </location>
</feature>
<dbReference type="InterPro" id="IPR023057">
    <property type="entry name" value="GlnE"/>
</dbReference>
<evidence type="ECO:0000256" key="3">
    <source>
        <dbReference type="ARBA" id="ARBA00022741"/>
    </source>
</evidence>
<evidence type="ECO:0000313" key="8">
    <source>
        <dbReference type="EMBL" id="QDU38442.1"/>
    </source>
</evidence>
<dbReference type="Pfam" id="PF03710">
    <property type="entry name" value="GlnE"/>
    <property type="match status" value="2"/>
</dbReference>
<keyword evidence="9" id="KW-1185">Reference proteome</keyword>
<evidence type="ECO:0000256" key="1">
    <source>
        <dbReference type="ARBA" id="ARBA00022679"/>
    </source>
</evidence>
<dbReference type="PROSITE" id="PS51671">
    <property type="entry name" value="ACT"/>
    <property type="match status" value="1"/>
</dbReference>
<dbReference type="Gene3D" id="1.20.120.330">
    <property type="entry name" value="Nucleotidyltransferases domain 2"/>
    <property type="match status" value="2"/>
</dbReference>
<dbReference type="GO" id="GO:0000820">
    <property type="term" value="P:regulation of glutamine family amino acid metabolic process"/>
    <property type="evidence" value="ECO:0007669"/>
    <property type="project" value="TreeGrafter"/>
</dbReference>
<keyword evidence="5" id="KW-0460">Magnesium</keyword>
<dbReference type="InterPro" id="IPR013546">
    <property type="entry name" value="PII_UdlTrfase/GS_AdlTrfase"/>
</dbReference>
<keyword evidence="2 8" id="KW-0548">Nucleotidyltransferase</keyword>
<evidence type="ECO:0000259" key="7">
    <source>
        <dbReference type="PROSITE" id="PS51671"/>
    </source>
</evidence>
<dbReference type="KEGG" id="mri:Mal4_27690"/>
<keyword evidence="6" id="KW-0511">Multifunctional enzyme</keyword>
<dbReference type="InterPro" id="IPR002912">
    <property type="entry name" value="ACT_dom"/>
</dbReference>
<dbReference type="AlphaFoldDB" id="A0A517Z7H6"/>